<feature type="transmembrane region" description="Helical" evidence="25">
    <location>
        <begin position="655"/>
        <end position="674"/>
    </location>
</feature>
<dbReference type="GO" id="GO:0046718">
    <property type="term" value="P:symbiont entry into host cell"/>
    <property type="evidence" value="ECO:0007669"/>
    <property type="project" value="UniProtKB-KW"/>
</dbReference>
<comment type="subcellular location">
    <subcellularLocation>
        <location evidence="2">Host cell membrane</location>
        <topology evidence="2">Peripheral membrane protein</topology>
    </subcellularLocation>
    <subcellularLocation>
        <location evidence="1">Host cell membrane</location>
        <topology evidence="1">Single-pass type I membrane protein</topology>
    </subcellularLocation>
    <subcellularLocation>
        <location evidence="4">Virion membrane</location>
        <topology evidence="4">Peripheral membrane protein</topology>
    </subcellularLocation>
    <subcellularLocation>
        <location evidence="3">Virion membrane</location>
        <topology evidence="3">Single-pass type I membrane protein</topology>
    </subcellularLocation>
</comment>
<comment type="function">
    <text evidence="22">The surface protein (SU) attaches the virus to the host cell by binding to its receptor. This interaction triggers the refolding of the transmembrane protein (TM) and is thought to activate its fusogenic potential by unmasking its fusion peptide. Fusion occurs at the host cell plasma membrane.</text>
</comment>
<dbReference type="CDD" id="cd09909">
    <property type="entry name" value="HIV-1-like_HR1-HR2"/>
    <property type="match status" value="1"/>
</dbReference>
<evidence type="ECO:0000256" key="20">
    <source>
        <dbReference type="ARBA" id="ARBA00023296"/>
    </source>
</evidence>
<evidence type="ECO:0000256" key="2">
    <source>
        <dbReference type="ARBA" id="ARBA00004505"/>
    </source>
</evidence>
<organism evidence="26">
    <name type="scientific">Equine infectious anemia virus</name>
    <dbReference type="NCBI Taxonomy" id="11665"/>
    <lineage>
        <taxon>Viruses</taxon>
        <taxon>Riboviria</taxon>
        <taxon>Pararnavirae</taxon>
        <taxon>Artverviricota</taxon>
        <taxon>Revtraviricetes</taxon>
        <taxon>Ortervirales</taxon>
        <taxon>Retroviridae</taxon>
        <taxon>Orthoretrovirinae</taxon>
        <taxon>Lentivirus</taxon>
        <taxon>Lentivirus equinfane</taxon>
    </lineage>
</organism>
<evidence type="ECO:0000256" key="17">
    <source>
        <dbReference type="ARBA" id="ARBA00023136"/>
    </source>
</evidence>
<feature type="transmembrane region" description="Helical" evidence="25">
    <location>
        <begin position="627"/>
        <end position="649"/>
    </location>
</feature>
<sequence>MVSIAFYGGIPGGISTPIAQQHQEINTRDEDNTVFQPYCYIDGNKGKMAKGRDPRYSEEINLKEESKEDYDEEKGKKDWWKIGMLFLCLVGTTGSILWWYERVTHTSFIGLVAMGGRLNGSDLTNAIECWGSFPGCRPFTNYFRYGTNRTIYYDNDTATLLHAYQREVTYIYKTSCDDSDHCQDYQCKQVNITENNSGLALTESNSSIFWGFEWLECNQTENAKTILVPKDEMVNWGNDTWRPKGCNETWARVKHCPADLLYGIHPIRLCVQPPFFLTNFNNNSDSNNTVISNCGPLIRLGILEDNKGVISGNNNNCSVVKKSFQRPNYSGTYQVPIFYECNLTLSSCEENSTVSIIRYEQNNVQYLLCSKNNTTKNNTKNNTTNYSCVVQTFGVIGQAHLELPRKNKKIENPRFTYYNCSINNKTELKGWKLVKTSGITPVPVSSEAKTGLIRHKRDFGISAIIAAIVAATAIAASGTMAYIALTEANKLADVQNHTFEVENNTLSGMEIIEKQIHILYAMVLQTHADVQILKEKQHIEETFNLIGCIEQTHTFCHTGHPWNDSWGQLNDTTQWDEWVSRMESYNQDILTTLHVARNNLAQAMITFNTPDSVAQFGKNIWDHIANWIPGLGASITKYIVMFLLIYLLLTSAPKILRALLTTISGAGSSASHFLKKRYHRRHVWQEDNLDQGQYSIHLADVTAGLEDEYKGRKYFRSNWNGESEGSNKNMRSSKGLMREYGGSYTSLRTKKETIHPGGVTNTKKKVTGENPHQGSLNLEIQNDGGNIYDCCIKAQEGTIAIPCCGFLLWLFWGLLIILGRLIGYVLRGLAKILMNVGKGLSMLLEVIRRVLDYIGKALNPASQHVSMPQYV</sequence>
<reference evidence="26" key="1">
    <citation type="journal article" date="2009" name="Retrovirology">
        <title>An EIAV field isolate reveals much higher levels of subtype variability than currently reported for the equine lentivirus family.</title>
        <authorList>
            <person name="Craigo J.K."/>
            <person name="Barnes S."/>
            <person name="Zhang B."/>
            <person name="Cook S.J."/>
            <person name="Howe L."/>
            <person name="Issel C.J."/>
            <person name="Montelaro R.C."/>
        </authorList>
    </citation>
    <scope>NUCLEOTIDE SEQUENCE</scope>
</reference>
<dbReference type="GO" id="GO:0055036">
    <property type="term" value="C:virion membrane"/>
    <property type="evidence" value="ECO:0007669"/>
    <property type="project" value="UniProtKB-SubCell"/>
</dbReference>
<keyword evidence="20" id="KW-1160">Virus entry into host cell</keyword>
<evidence type="ECO:0000256" key="21">
    <source>
        <dbReference type="ARBA" id="ARBA00024648"/>
    </source>
</evidence>
<keyword evidence="18" id="KW-1015">Disulfide bond</keyword>
<gene>
    <name evidence="26" type="primary">env</name>
</gene>
<keyword evidence="11" id="KW-1161">Viral attachment to host cell</keyword>
<evidence type="ECO:0000256" key="3">
    <source>
        <dbReference type="ARBA" id="ARBA00004563"/>
    </source>
</evidence>
<dbReference type="InterPro" id="IPR000328">
    <property type="entry name" value="GP41-like"/>
</dbReference>
<evidence type="ECO:0000256" key="19">
    <source>
        <dbReference type="ARBA" id="ARBA00023180"/>
    </source>
</evidence>
<evidence type="ECO:0000313" key="26">
    <source>
        <dbReference type="EMBL" id="ACY07743.1"/>
    </source>
</evidence>
<dbReference type="Pfam" id="PF00971">
    <property type="entry name" value="EIAV_GP90"/>
    <property type="match status" value="1"/>
</dbReference>
<keyword evidence="9" id="KW-0165">Cleavage on pair of basic residues</keyword>
<keyword evidence="15 25" id="KW-1133">Transmembrane helix</keyword>
<evidence type="ECO:0000256" key="15">
    <source>
        <dbReference type="ARBA" id="ARBA00022989"/>
    </source>
</evidence>
<keyword evidence="8" id="KW-0945">Host-virus interaction</keyword>
<evidence type="ECO:0000256" key="22">
    <source>
        <dbReference type="ARBA" id="ARBA00025621"/>
    </source>
</evidence>
<evidence type="ECO:0000256" key="25">
    <source>
        <dbReference type="SAM" id="Phobius"/>
    </source>
</evidence>
<keyword evidence="7" id="KW-1032">Host cell membrane</keyword>
<comment type="subunit">
    <text evidence="5">The mature envelope protein (Env) consists of a trimer of SU-TM heterodimers attached by noncovalent interactions or by a labile interchain disulfide bond.</text>
</comment>
<evidence type="ECO:0000256" key="9">
    <source>
        <dbReference type="ARBA" id="ARBA00022685"/>
    </source>
</evidence>
<keyword evidence="10 25" id="KW-0812">Transmembrane</keyword>
<keyword evidence="12" id="KW-0946">Virion</keyword>
<name>D0UGX3_9RETR</name>
<protein>
    <recommendedName>
        <fullName evidence="6">Envelope glycoprotein</fullName>
    </recommendedName>
    <alternativeName>
        <fullName evidence="23">Env polyprotein</fullName>
    </alternativeName>
</protein>
<evidence type="ECO:0000256" key="7">
    <source>
        <dbReference type="ARBA" id="ARBA00022511"/>
    </source>
</evidence>
<dbReference type="GO" id="GO:0005198">
    <property type="term" value="F:structural molecule activity"/>
    <property type="evidence" value="ECO:0007669"/>
    <property type="project" value="InterPro"/>
</dbReference>
<evidence type="ECO:0000256" key="16">
    <source>
        <dbReference type="ARBA" id="ARBA00023054"/>
    </source>
</evidence>
<keyword evidence="14 26" id="KW-0261">Viral envelope protein</keyword>
<evidence type="ECO:0000256" key="5">
    <source>
        <dbReference type="ARBA" id="ARBA00011327"/>
    </source>
</evidence>
<evidence type="ECO:0000256" key="6">
    <source>
        <dbReference type="ARBA" id="ARBA00014571"/>
    </source>
</evidence>
<feature type="transmembrane region" description="Helical" evidence="25">
    <location>
        <begin position="459"/>
        <end position="485"/>
    </location>
</feature>
<evidence type="ECO:0000256" key="14">
    <source>
        <dbReference type="ARBA" id="ARBA00022879"/>
    </source>
</evidence>
<keyword evidence="17 25" id="KW-0472">Membrane</keyword>
<evidence type="ECO:0000256" key="13">
    <source>
        <dbReference type="ARBA" id="ARBA00022870"/>
    </source>
</evidence>
<evidence type="ECO:0000256" key="23">
    <source>
        <dbReference type="ARBA" id="ARBA00029888"/>
    </source>
</evidence>
<proteinExistence type="predicted"/>
<keyword evidence="13" id="KW-1043">Host membrane</keyword>
<evidence type="ECO:0000256" key="4">
    <source>
        <dbReference type="ARBA" id="ARBA00004650"/>
    </source>
</evidence>
<dbReference type="EMBL" id="GQ855745">
    <property type="protein sequence ID" value="ACY07743.1"/>
    <property type="molecule type" value="Genomic_DNA"/>
</dbReference>
<evidence type="ECO:0000256" key="8">
    <source>
        <dbReference type="ARBA" id="ARBA00022581"/>
    </source>
</evidence>
<dbReference type="GO" id="GO:0019062">
    <property type="term" value="P:virion attachment to host cell"/>
    <property type="evidence" value="ECO:0007669"/>
    <property type="project" value="UniProtKB-KW"/>
</dbReference>
<feature type="transmembrane region" description="Helical" evidence="25">
    <location>
        <begin position="806"/>
        <end position="826"/>
    </location>
</feature>
<evidence type="ECO:0000256" key="12">
    <source>
        <dbReference type="ARBA" id="ARBA00022844"/>
    </source>
</evidence>
<dbReference type="InterPro" id="IPR001361">
    <property type="entry name" value="Gp90_EIAV"/>
</dbReference>
<comment type="function">
    <text evidence="21">The transmembrane protein (TM) acts as a class I viral fusion protein. Under the current model, the protein has at least 3 conformational states: pre-fusion native state, pre-hairpin intermediate state, and post-fusion hairpin state. During viral and target cell membrane fusion, the coiled coil regions (heptad repeats) assume a trimer-of-hairpins structure, positioning the fusion peptide in close proximity to the C-terminal region of the ectodomain. The formation of this structure appears to drive apposition and subsequent fusion of viral and target cell membranes. Membranes fusion leads to delivery of the nucleocapsid into the cytoplasm.</text>
</comment>
<evidence type="ECO:0000256" key="11">
    <source>
        <dbReference type="ARBA" id="ARBA00022804"/>
    </source>
</evidence>
<evidence type="ECO:0000256" key="24">
    <source>
        <dbReference type="SAM" id="MobiDB-lite"/>
    </source>
</evidence>
<dbReference type="GO" id="GO:0019031">
    <property type="term" value="C:viral envelope"/>
    <property type="evidence" value="ECO:0007669"/>
    <property type="project" value="UniProtKB-KW"/>
</dbReference>
<keyword evidence="19" id="KW-0325">Glycoprotein</keyword>
<evidence type="ECO:0000256" key="1">
    <source>
        <dbReference type="ARBA" id="ARBA00004402"/>
    </source>
</evidence>
<dbReference type="GO" id="GO:0020002">
    <property type="term" value="C:host cell plasma membrane"/>
    <property type="evidence" value="ECO:0007669"/>
    <property type="project" value="UniProtKB-SubCell"/>
</dbReference>
<feature type="region of interest" description="Disordered" evidence="24">
    <location>
        <begin position="754"/>
        <end position="775"/>
    </location>
</feature>
<accession>D0UGX3</accession>
<evidence type="ECO:0000256" key="10">
    <source>
        <dbReference type="ARBA" id="ARBA00022692"/>
    </source>
</evidence>
<keyword evidence="16" id="KW-0175">Coiled coil</keyword>
<evidence type="ECO:0000256" key="18">
    <source>
        <dbReference type="ARBA" id="ARBA00023157"/>
    </source>
</evidence>